<gene>
    <name evidence="2" type="ORF">GUJ93_ZPchr0004g38708</name>
</gene>
<comment type="caution">
    <text evidence="2">The sequence shown here is derived from an EMBL/GenBank/DDBJ whole genome shotgun (WGS) entry which is preliminary data.</text>
</comment>
<proteinExistence type="predicted"/>
<dbReference type="Proteomes" id="UP000729402">
    <property type="component" value="Unassembled WGS sequence"/>
</dbReference>
<evidence type="ECO:0000313" key="3">
    <source>
        <dbReference type="Proteomes" id="UP000729402"/>
    </source>
</evidence>
<keyword evidence="3" id="KW-1185">Reference proteome</keyword>
<reference evidence="2" key="2">
    <citation type="submission" date="2021-02" db="EMBL/GenBank/DDBJ databases">
        <authorList>
            <person name="Kimball J.A."/>
            <person name="Haas M.W."/>
            <person name="Macchietto M."/>
            <person name="Kono T."/>
            <person name="Duquette J."/>
            <person name="Shao M."/>
        </authorList>
    </citation>
    <scope>NUCLEOTIDE SEQUENCE</scope>
    <source>
        <tissue evidence="2">Fresh leaf tissue</tissue>
    </source>
</reference>
<dbReference type="EMBL" id="JAAALK010000285">
    <property type="protein sequence ID" value="KAG8064746.1"/>
    <property type="molecule type" value="Genomic_DNA"/>
</dbReference>
<sequence length="93" mass="10071">MPLRSDKEMISGFVYVRFGSRDTTNDTAATCITETTTSSACGSSGGSWSDNRRGRGIDSSTSIGETRCGRQVVPWYLEQREGALAGERQVKDA</sequence>
<accession>A0A8J5SZS4</accession>
<feature type="region of interest" description="Disordered" evidence="1">
    <location>
        <begin position="36"/>
        <end position="63"/>
    </location>
</feature>
<dbReference type="AlphaFoldDB" id="A0A8J5SZS4"/>
<evidence type="ECO:0000256" key="1">
    <source>
        <dbReference type="SAM" id="MobiDB-lite"/>
    </source>
</evidence>
<feature type="compositionally biased region" description="Low complexity" evidence="1">
    <location>
        <begin position="36"/>
        <end position="49"/>
    </location>
</feature>
<name>A0A8J5SZS4_ZIZPA</name>
<organism evidence="2 3">
    <name type="scientific">Zizania palustris</name>
    <name type="common">Northern wild rice</name>
    <dbReference type="NCBI Taxonomy" id="103762"/>
    <lineage>
        <taxon>Eukaryota</taxon>
        <taxon>Viridiplantae</taxon>
        <taxon>Streptophyta</taxon>
        <taxon>Embryophyta</taxon>
        <taxon>Tracheophyta</taxon>
        <taxon>Spermatophyta</taxon>
        <taxon>Magnoliopsida</taxon>
        <taxon>Liliopsida</taxon>
        <taxon>Poales</taxon>
        <taxon>Poaceae</taxon>
        <taxon>BOP clade</taxon>
        <taxon>Oryzoideae</taxon>
        <taxon>Oryzeae</taxon>
        <taxon>Zizaniinae</taxon>
        <taxon>Zizania</taxon>
    </lineage>
</organism>
<evidence type="ECO:0000313" key="2">
    <source>
        <dbReference type="EMBL" id="KAG8064746.1"/>
    </source>
</evidence>
<protein>
    <submittedName>
        <fullName evidence="2">Uncharacterized protein</fullName>
    </submittedName>
</protein>
<reference evidence="2" key="1">
    <citation type="journal article" date="2021" name="bioRxiv">
        <title>Whole Genome Assembly and Annotation of Northern Wild Rice, Zizania palustris L., Supports a Whole Genome Duplication in the Zizania Genus.</title>
        <authorList>
            <person name="Haas M."/>
            <person name="Kono T."/>
            <person name="Macchietto M."/>
            <person name="Millas R."/>
            <person name="McGilp L."/>
            <person name="Shao M."/>
            <person name="Duquette J."/>
            <person name="Hirsch C.N."/>
            <person name="Kimball J."/>
        </authorList>
    </citation>
    <scope>NUCLEOTIDE SEQUENCE</scope>
    <source>
        <tissue evidence="2">Fresh leaf tissue</tissue>
    </source>
</reference>